<dbReference type="InterPro" id="IPR039425">
    <property type="entry name" value="RNA_pol_sigma-70-like"/>
</dbReference>
<dbReference type="InterPro" id="IPR014284">
    <property type="entry name" value="RNA_pol_sigma-70_dom"/>
</dbReference>
<evidence type="ECO:0000256" key="6">
    <source>
        <dbReference type="SAM" id="MobiDB-lite"/>
    </source>
</evidence>
<evidence type="ECO:0000256" key="4">
    <source>
        <dbReference type="ARBA" id="ARBA00023125"/>
    </source>
</evidence>
<dbReference type="AlphaFoldDB" id="A0A3N0CEF4"/>
<dbReference type="Gene3D" id="1.10.10.10">
    <property type="entry name" value="Winged helix-like DNA-binding domain superfamily/Winged helix DNA-binding domain"/>
    <property type="match status" value="1"/>
</dbReference>
<keyword evidence="10" id="KW-1185">Reference proteome</keyword>
<dbReference type="Pfam" id="PF08281">
    <property type="entry name" value="Sigma70_r4_2"/>
    <property type="match status" value="1"/>
</dbReference>
<dbReference type="Proteomes" id="UP000267128">
    <property type="component" value="Unassembled WGS sequence"/>
</dbReference>
<dbReference type="RefSeq" id="WP_123229105.1">
    <property type="nucleotide sequence ID" value="NZ_RJSE01000008.1"/>
</dbReference>
<dbReference type="Pfam" id="PF04542">
    <property type="entry name" value="Sigma70_r2"/>
    <property type="match status" value="1"/>
</dbReference>
<dbReference type="InterPro" id="IPR013325">
    <property type="entry name" value="RNA_pol_sigma_r2"/>
</dbReference>
<dbReference type="Gene3D" id="1.10.1740.10">
    <property type="match status" value="1"/>
</dbReference>
<dbReference type="InterPro" id="IPR007627">
    <property type="entry name" value="RNA_pol_sigma70_r2"/>
</dbReference>
<evidence type="ECO:0000256" key="1">
    <source>
        <dbReference type="ARBA" id="ARBA00010641"/>
    </source>
</evidence>
<evidence type="ECO:0000256" key="5">
    <source>
        <dbReference type="ARBA" id="ARBA00023163"/>
    </source>
</evidence>
<dbReference type="InterPro" id="IPR014325">
    <property type="entry name" value="RNA_pol_sigma-E_actinobac"/>
</dbReference>
<keyword evidence="2" id="KW-0805">Transcription regulation</keyword>
<comment type="caution">
    <text evidence="9">The sequence shown here is derived from an EMBL/GenBank/DDBJ whole genome shotgun (WGS) entry which is preliminary data.</text>
</comment>
<evidence type="ECO:0000256" key="3">
    <source>
        <dbReference type="ARBA" id="ARBA00023082"/>
    </source>
</evidence>
<dbReference type="NCBIfam" id="TIGR02937">
    <property type="entry name" value="sigma70-ECF"/>
    <property type="match status" value="1"/>
</dbReference>
<feature type="domain" description="RNA polymerase sigma factor 70 region 4 type 2" evidence="8">
    <location>
        <begin position="122"/>
        <end position="171"/>
    </location>
</feature>
<dbReference type="GO" id="GO:0003677">
    <property type="term" value="F:DNA binding"/>
    <property type="evidence" value="ECO:0007669"/>
    <property type="project" value="UniProtKB-KW"/>
</dbReference>
<dbReference type="PANTHER" id="PTHR43133">
    <property type="entry name" value="RNA POLYMERASE ECF-TYPE SIGMA FACTO"/>
    <property type="match status" value="1"/>
</dbReference>
<evidence type="ECO:0000256" key="2">
    <source>
        <dbReference type="ARBA" id="ARBA00023015"/>
    </source>
</evidence>
<feature type="domain" description="RNA polymerase sigma-70 region 2" evidence="7">
    <location>
        <begin position="33"/>
        <end position="95"/>
    </location>
</feature>
<dbReference type="InterPro" id="IPR013324">
    <property type="entry name" value="RNA_pol_sigma_r3/r4-like"/>
</dbReference>
<dbReference type="InterPro" id="IPR013249">
    <property type="entry name" value="RNA_pol_sigma70_r4_t2"/>
</dbReference>
<evidence type="ECO:0000259" key="8">
    <source>
        <dbReference type="Pfam" id="PF08281"/>
    </source>
</evidence>
<gene>
    <name evidence="9" type="ORF">EFK50_17800</name>
</gene>
<dbReference type="InterPro" id="IPR036388">
    <property type="entry name" value="WH-like_DNA-bd_sf"/>
</dbReference>
<feature type="region of interest" description="Disordered" evidence="6">
    <location>
        <begin position="1"/>
        <end position="25"/>
    </location>
</feature>
<accession>A0A3N0CEF4</accession>
<keyword evidence="3" id="KW-0731">Sigma factor</keyword>
<dbReference type="SUPFAM" id="SSF88946">
    <property type="entry name" value="Sigma2 domain of RNA polymerase sigma factors"/>
    <property type="match status" value="1"/>
</dbReference>
<dbReference type="SUPFAM" id="SSF88659">
    <property type="entry name" value="Sigma3 and sigma4 domains of RNA polymerase sigma factors"/>
    <property type="match status" value="1"/>
</dbReference>
<evidence type="ECO:0000313" key="9">
    <source>
        <dbReference type="EMBL" id="RNL61393.1"/>
    </source>
</evidence>
<dbReference type="GO" id="GO:0016987">
    <property type="term" value="F:sigma factor activity"/>
    <property type="evidence" value="ECO:0007669"/>
    <property type="project" value="UniProtKB-KW"/>
</dbReference>
<comment type="similarity">
    <text evidence="1">Belongs to the sigma-70 factor family. ECF subfamily.</text>
</comment>
<keyword evidence="4" id="KW-0238">DNA-binding</keyword>
<evidence type="ECO:0000259" key="7">
    <source>
        <dbReference type="Pfam" id="PF04542"/>
    </source>
</evidence>
<keyword evidence="5" id="KW-0804">Transcription</keyword>
<name>A0A3N0CEF4_9ACTN</name>
<dbReference type="PANTHER" id="PTHR43133:SF50">
    <property type="entry name" value="ECF RNA POLYMERASE SIGMA FACTOR SIGM"/>
    <property type="match status" value="1"/>
</dbReference>
<organism evidence="9 10">
    <name type="scientific">Nocardioides marmoriginsengisoli</name>
    <dbReference type="NCBI Taxonomy" id="661483"/>
    <lineage>
        <taxon>Bacteria</taxon>
        <taxon>Bacillati</taxon>
        <taxon>Actinomycetota</taxon>
        <taxon>Actinomycetes</taxon>
        <taxon>Propionibacteriales</taxon>
        <taxon>Nocardioidaceae</taxon>
        <taxon>Nocardioides</taxon>
    </lineage>
</organism>
<dbReference type="EMBL" id="RJSE01000008">
    <property type="protein sequence ID" value="RNL61393.1"/>
    <property type="molecule type" value="Genomic_DNA"/>
</dbReference>
<reference evidence="9 10" key="1">
    <citation type="submission" date="2018-11" db="EMBL/GenBank/DDBJ databases">
        <authorList>
            <person name="Li F."/>
        </authorList>
    </citation>
    <scope>NUCLEOTIDE SEQUENCE [LARGE SCALE GENOMIC DNA]</scope>
    <source>
        <strain evidence="9 10">Gsoil 097</strain>
    </source>
</reference>
<dbReference type="NCBIfam" id="TIGR02983">
    <property type="entry name" value="SigE-fam_strep"/>
    <property type="match status" value="1"/>
</dbReference>
<proteinExistence type="inferred from homology"/>
<evidence type="ECO:0000313" key="10">
    <source>
        <dbReference type="Proteomes" id="UP000267128"/>
    </source>
</evidence>
<dbReference type="GO" id="GO:0006352">
    <property type="term" value="P:DNA-templated transcription initiation"/>
    <property type="evidence" value="ECO:0007669"/>
    <property type="project" value="InterPro"/>
</dbReference>
<sequence>MLTTTKESLLPDGPDPHGSGPRSDFEDWMAARQHRLLRTAYLLTGDVHAAEDLTQTALAKVYLAWDRVSKAESVDAYARKILVNEHTSMWRRLWRHREVVSDTSTHDVPVAAQEYDGVGATLWEAVKALPERQREVVVLRYYEQLSEKEAAEALGVSTGTIKSQSSRALDTLRSRLGAQTDLAGWEAHS</sequence>
<protein>
    <submittedName>
        <fullName evidence="9">SigE family RNA polymerase sigma factor</fullName>
    </submittedName>
</protein>
<dbReference type="CDD" id="cd06171">
    <property type="entry name" value="Sigma70_r4"/>
    <property type="match status" value="1"/>
</dbReference>
<dbReference type="OrthoDB" id="3688906at2"/>